<name>A0ABP3HH16_9ACTN</name>
<dbReference type="InterPro" id="IPR022479">
    <property type="entry name" value="PqqD_bac"/>
</dbReference>
<keyword evidence="5" id="KW-1185">Reference proteome</keyword>
<evidence type="ECO:0000313" key="4">
    <source>
        <dbReference type="EMBL" id="GAA0369442.1"/>
    </source>
</evidence>
<keyword evidence="3" id="KW-0884">PQQ biosynthesis</keyword>
<dbReference type="Gene3D" id="1.10.10.1150">
    <property type="entry name" value="Coenzyme PQQ synthesis protein D (PqqD)"/>
    <property type="match status" value="1"/>
</dbReference>
<dbReference type="Pfam" id="PF05402">
    <property type="entry name" value="PqqD"/>
    <property type="match status" value="1"/>
</dbReference>
<dbReference type="InterPro" id="IPR041881">
    <property type="entry name" value="PqqD_sf"/>
</dbReference>
<protein>
    <recommendedName>
        <fullName evidence="6">Pyrroloquinoline quinone biosynthesis peptide chaperone PqqD</fullName>
    </recommendedName>
</protein>
<proteinExistence type="predicted"/>
<dbReference type="RefSeq" id="WP_344121786.1">
    <property type="nucleotide sequence ID" value="NZ_BAAABW010000026.1"/>
</dbReference>
<gene>
    <name evidence="4" type="ORF">GCM10010319_54190</name>
</gene>
<evidence type="ECO:0000256" key="1">
    <source>
        <dbReference type="ARBA" id="ARBA00004886"/>
    </source>
</evidence>
<accession>A0ABP3HH16</accession>
<comment type="pathway">
    <text evidence="1">Cofactor biosynthesis; pyrroloquinoline quinone biosynthesis.</text>
</comment>
<comment type="subunit">
    <text evidence="2">Monomer. Interacts with PqqE.</text>
</comment>
<evidence type="ECO:0000256" key="3">
    <source>
        <dbReference type="ARBA" id="ARBA00022905"/>
    </source>
</evidence>
<evidence type="ECO:0008006" key="6">
    <source>
        <dbReference type="Google" id="ProtNLM"/>
    </source>
</evidence>
<organism evidence="4 5">
    <name type="scientific">Streptomyces blastmyceticus</name>
    <dbReference type="NCBI Taxonomy" id="68180"/>
    <lineage>
        <taxon>Bacteria</taxon>
        <taxon>Bacillati</taxon>
        <taxon>Actinomycetota</taxon>
        <taxon>Actinomycetes</taxon>
        <taxon>Kitasatosporales</taxon>
        <taxon>Streptomycetaceae</taxon>
        <taxon>Streptomyces</taxon>
    </lineage>
</organism>
<dbReference type="Proteomes" id="UP001500063">
    <property type="component" value="Unassembled WGS sequence"/>
</dbReference>
<dbReference type="InterPro" id="IPR008792">
    <property type="entry name" value="PQQD"/>
</dbReference>
<sequence length="108" mass="11028">MRPGGAGAAGPTAGTGVRWRLRGGVRLGHDAVRDTGVLLHPEGVLVLNETGAAVLALCDGATDEHALTGALERTYASVPAGEVRAFLAELARRRLIEPSPGPPERSGG</sequence>
<comment type="caution">
    <text evidence="4">The sequence shown here is derived from an EMBL/GenBank/DDBJ whole genome shotgun (WGS) entry which is preliminary data.</text>
</comment>
<dbReference type="EMBL" id="BAAABW010000026">
    <property type="protein sequence ID" value="GAA0369442.1"/>
    <property type="molecule type" value="Genomic_DNA"/>
</dbReference>
<dbReference type="NCBIfam" id="TIGR03859">
    <property type="entry name" value="PQQ_PqqD"/>
    <property type="match status" value="1"/>
</dbReference>
<reference evidence="5" key="1">
    <citation type="journal article" date="2019" name="Int. J. Syst. Evol. Microbiol.">
        <title>The Global Catalogue of Microorganisms (GCM) 10K type strain sequencing project: providing services to taxonomists for standard genome sequencing and annotation.</title>
        <authorList>
            <consortium name="The Broad Institute Genomics Platform"/>
            <consortium name="The Broad Institute Genome Sequencing Center for Infectious Disease"/>
            <person name="Wu L."/>
            <person name="Ma J."/>
        </authorList>
    </citation>
    <scope>NUCLEOTIDE SEQUENCE [LARGE SCALE GENOMIC DNA]</scope>
    <source>
        <strain evidence="5">JCM 4565</strain>
    </source>
</reference>
<evidence type="ECO:0000313" key="5">
    <source>
        <dbReference type="Proteomes" id="UP001500063"/>
    </source>
</evidence>
<evidence type="ECO:0000256" key="2">
    <source>
        <dbReference type="ARBA" id="ARBA00011741"/>
    </source>
</evidence>